<dbReference type="UniPathway" id="UPA00537">
    <property type="reaction ID" value="UER00594"/>
</dbReference>
<dbReference type="CDD" id="cd16443">
    <property type="entry name" value="LplA"/>
    <property type="match status" value="1"/>
</dbReference>
<organism evidence="10 11">
    <name type="scientific">Stentor coeruleus</name>
    <dbReference type="NCBI Taxonomy" id="5963"/>
    <lineage>
        <taxon>Eukaryota</taxon>
        <taxon>Sar</taxon>
        <taxon>Alveolata</taxon>
        <taxon>Ciliophora</taxon>
        <taxon>Postciliodesmatophora</taxon>
        <taxon>Heterotrichea</taxon>
        <taxon>Heterotrichida</taxon>
        <taxon>Stentoridae</taxon>
        <taxon>Stentor</taxon>
    </lineage>
</organism>
<keyword evidence="7" id="KW-0067">ATP-binding</keyword>
<comment type="pathway">
    <text evidence="1">Protein modification; protein lipoylation via exogenous pathway; protein N(6)-(lipoyl)lysine from lipoate: step 2/2.</text>
</comment>
<gene>
    <name evidence="10" type="ORF">SteCoe_2774</name>
</gene>
<dbReference type="SUPFAM" id="SSF82649">
    <property type="entry name" value="SufE/NifU"/>
    <property type="match status" value="1"/>
</dbReference>
<evidence type="ECO:0000313" key="10">
    <source>
        <dbReference type="EMBL" id="OMJ94136.1"/>
    </source>
</evidence>
<proteinExistence type="inferred from homology"/>
<evidence type="ECO:0000256" key="8">
    <source>
        <dbReference type="ARBA" id="ARBA00048037"/>
    </source>
</evidence>
<evidence type="ECO:0000256" key="2">
    <source>
        <dbReference type="ARBA" id="ARBA00005124"/>
    </source>
</evidence>
<dbReference type="GO" id="GO:0009249">
    <property type="term" value="P:protein lipoylation"/>
    <property type="evidence" value="ECO:0007669"/>
    <property type="project" value="InterPro"/>
</dbReference>
<keyword evidence="6" id="KW-0547">Nucleotide-binding</keyword>
<comment type="caution">
    <text evidence="10">The sequence shown here is derived from an EMBL/GenBank/DDBJ whole genome shotgun (WGS) entry which is preliminary data.</text>
</comment>
<dbReference type="NCBIfam" id="TIGR00545">
    <property type="entry name" value="lipoyltrans"/>
    <property type="match status" value="1"/>
</dbReference>
<keyword evidence="5" id="KW-0436">Ligase</keyword>
<comment type="similarity">
    <text evidence="3">Belongs to the LplA family.</text>
</comment>
<dbReference type="Proteomes" id="UP000187209">
    <property type="component" value="Unassembled WGS sequence"/>
</dbReference>
<comment type="pathway">
    <text evidence="2">Protein modification; protein lipoylation via exogenous pathway; protein N(6)-(lipoyl)lysine from lipoate: step 1/2.</text>
</comment>
<dbReference type="EMBL" id="MPUH01000031">
    <property type="protein sequence ID" value="OMJ94136.1"/>
    <property type="molecule type" value="Genomic_DNA"/>
</dbReference>
<dbReference type="Pfam" id="PF10437">
    <property type="entry name" value="Lip_prot_lig_C"/>
    <property type="match status" value="1"/>
</dbReference>
<dbReference type="GO" id="GO:0016979">
    <property type="term" value="F:lipoate-protein ligase activity"/>
    <property type="evidence" value="ECO:0007669"/>
    <property type="project" value="UniProtKB-EC"/>
</dbReference>
<dbReference type="PROSITE" id="PS51733">
    <property type="entry name" value="BPL_LPL_CATALYTIC"/>
    <property type="match status" value="1"/>
</dbReference>
<evidence type="ECO:0000256" key="1">
    <source>
        <dbReference type="ARBA" id="ARBA00005085"/>
    </source>
</evidence>
<dbReference type="OrthoDB" id="201621at2759"/>
<dbReference type="GO" id="GO:0005737">
    <property type="term" value="C:cytoplasm"/>
    <property type="evidence" value="ECO:0007669"/>
    <property type="project" value="TreeGrafter"/>
</dbReference>
<dbReference type="InterPro" id="IPR045864">
    <property type="entry name" value="aa-tRNA-synth_II/BPL/LPL"/>
</dbReference>
<dbReference type="Gene3D" id="3.30.930.10">
    <property type="entry name" value="Bira Bifunctional Protein, Domain 2"/>
    <property type="match status" value="1"/>
</dbReference>
<dbReference type="SUPFAM" id="SSF55681">
    <property type="entry name" value="Class II aaRS and biotin synthetases"/>
    <property type="match status" value="1"/>
</dbReference>
<evidence type="ECO:0000256" key="6">
    <source>
        <dbReference type="ARBA" id="ARBA00022741"/>
    </source>
</evidence>
<protein>
    <recommendedName>
        <fullName evidence="4">lipoate--protein ligase</fullName>
        <ecNumber evidence="4">6.3.1.20</ecNumber>
    </recommendedName>
</protein>
<evidence type="ECO:0000256" key="3">
    <source>
        <dbReference type="ARBA" id="ARBA00008242"/>
    </source>
</evidence>
<dbReference type="GO" id="GO:0017118">
    <property type="term" value="F:lipoyltransferase activity"/>
    <property type="evidence" value="ECO:0007669"/>
    <property type="project" value="TreeGrafter"/>
</dbReference>
<keyword evidence="11" id="KW-1185">Reference proteome</keyword>
<dbReference type="Pfam" id="PF21948">
    <property type="entry name" value="LplA-B_cat"/>
    <property type="match status" value="1"/>
</dbReference>
<dbReference type="InterPro" id="IPR004143">
    <property type="entry name" value="BPL_LPL_catalytic"/>
</dbReference>
<evidence type="ECO:0000256" key="7">
    <source>
        <dbReference type="ARBA" id="ARBA00022840"/>
    </source>
</evidence>
<evidence type="ECO:0000256" key="4">
    <source>
        <dbReference type="ARBA" id="ARBA00012367"/>
    </source>
</evidence>
<dbReference type="PANTHER" id="PTHR12561:SF3">
    <property type="entry name" value="LIPOYLTRANSFERASE 1, MITOCHONDRIAL"/>
    <property type="match status" value="1"/>
</dbReference>
<dbReference type="InterPro" id="IPR004562">
    <property type="entry name" value="LipoylTrfase_LipoateP_Ligase"/>
</dbReference>
<sequence>MKPRIVISKTSSIFTNLALEELFAHEALAPILFLYQNSKTIVIGRNQNPWKEIYVDRMQTDKVSLCRRNSGGGAVYQDLGNTCFSFINPHSPQDFKNRNNSIVLRALNILDIEAETSGRNDIIVEGKKISGSAYKIQPQGSHLHTIHHGTMLLNTELSALSKYLNPSKAKLESKGIKSVSSRVANCIEFNSSINNENFIKSMTKSYTKDYPDAEVINLDGVPPVVQKKAEALQNWDWVYGESPQFSHELETRFKWGIFDMNMEVQDGIVKKCKIFSDCLVPDFVEFVEKMMIDKKYGKETIDEISNKCPEDYKEMMQDIREWFTSSL</sequence>
<evidence type="ECO:0000259" key="9">
    <source>
        <dbReference type="PROSITE" id="PS51733"/>
    </source>
</evidence>
<accession>A0A1R2CYQ0</accession>
<dbReference type="PANTHER" id="PTHR12561">
    <property type="entry name" value="LIPOATE-PROTEIN LIGASE"/>
    <property type="match status" value="1"/>
</dbReference>
<dbReference type="AlphaFoldDB" id="A0A1R2CYQ0"/>
<name>A0A1R2CYQ0_9CILI</name>
<comment type="catalytic activity">
    <reaction evidence="8">
        <text>L-lysyl-[lipoyl-carrier protein] + (R)-lipoate + ATP = N(6)-[(R)-lipoyl]-L-lysyl-[lipoyl-carrier protein] + AMP + diphosphate + H(+)</text>
        <dbReference type="Rhea" id="RHEA:49288"/>
        <dbReference type="Rhea" id="RHEA-COMP:10500"/>
        <dbReference type="Rhea" id="RHEA-COMP:10502"/>
        <dbReference type="ChEBI" id="CHEBI:15378"/>
        <dbReference type="ChEBI" id="CHEBI:29969"/>
        <dbReference type="ChEBI" id="CHEBI:30616"/>
        <dbReference type="ChEBI" id="CHEBI:33019"/>
        <dbReference type="ChEBI" id="CHEBI:83088"/>
        <dbReference type="ChEBI" id="CHEBI:83099"/>
        <dbReference type="ChEBI" id="CHEBI:456215"/>
        <dbReference type="EC" id="6.3.1.20"/>
    </reaction>
</comment>
<feature type="domain" description="BPL/LPL catalytic" evidence="9">
    <location>
        <begin position="26"/>
        <end position="214"/>
    </location>
</feature>
<evidence type="ECO:0000313" key="11">
    <source>
        <dbReference type="Proteomes" id="UP000187209"/>
    </source>
</evidence>
<dbReference type="Gene3D" id="3.30.390.50">
    <property type="entry name" value="CO dehydrogenase flavoprotein, C-terminal domain"/>
    <property type="match status" value="1"/>
</dbReference>
<reference evidence="10 11" key="1">
    <citation type="submission" date="2016-11" db="EMBL/GenBank/DDBJ databases">
        <title>The macronuclear genome of Stentor coeruleus: a giant cell with tiny introns.</title>
        <authorList>
            <person name="Slabodnick M."/>
            <person name="Ruby J.G."/>
            <person name="Reiff S.B."/>
            <person name="Swart E.C."/>
            <person name="Gosai S."/>
            <person name="Prabakaran S."/>
            <person name="Witkowska E."/>
            <person name="Larue G.E."/>
            <person name="Fisher S."/>
            <person name="Freeman R.M."/>
            <person name="Gunawardena J."/>
            <person name="Chu W."/>
            <person name="Stover N.A."/>
            <person name="Gregory B.D."/>
            <person name="Nowacki M."/>
            <person name="Derisi J."/>
            <person name="Roy S.W."/>
            <person name="Marshall W.F."/>
            <person name="Sood P."/>
        </authorList>
    </citation>
    <scope>NUCLEOTIDE SEQUENCE [LARGE SCALE GENOMIC DNA]</scope>
    <source>
        <strain evidence="10">WM001</strain>
    </source>
</reference>
<dbReference type="GO" id="GO:0005524">
    <property type="term" value="F:ATP binding"/>
    <property type="evidence" value="ECO:0007669"/>
    <property type="project" value="UniProtKB-KW"/>
</dbReference>
<dbReference type="EC" id="6.3.1.20" evidence="4"/>
<dbReference type="InterPro" id="IPR019491">
    <property type="entry name" value="Lipoate_protein_ligase_C"/>
</dbReference>
<evidence type="ECO:0000256" key="5">
    <source>
        <dbReference type="ARBA" id="ARBA00022598"/>
    </source>
</evidence>